<organism evidence="2 3">
    <name type="scientific">Heyndrickxia acidicola</name>
    <dbReference type="NCBI Taxonomy" id="209389"/>
    <lineage>
        <taxon>Bacteria</taxon>
        <taxon>Bacillati</taxon>
        <taxon>Bacillota</taxon>
        <taxon>Bacilli</taxon>
        <taxon>Bacillales</taxon>
        <taxon>Bacillaceae</taxon>
        <taxon>Heyndrickxia</taxon>
    </lineage>
</organism>
<keyword evidence="1" id="KW-0472">Membrane</keyword>
<dbReference type="RefSeq" id="WP_066261799.1">
    <property type="nucleotide sequence ID" value="NZ_JARMAB010000026.1"/>
</dbReference>
<keyword evidence="1" id="KW-1133">Transmembrane helix</keyword>
<comment type="caution">
    <text evidence="2">The sequence shown here is derived from an EMBL/GenBank/DDBJ whole genome shotgun (WGS) entry which is preliminary data.</text>
</comment>
<dbReference type="EMBL" id="JARMAB010000026">
    <property type="protein sequence ID" value="MED1204807.1"/>
    <property type="molecule type" value="Genomic_DNA"/>
</dbReference>
<name>A0ABU6MJF7_9BACI</name>
<feature type="transmembrane region" description="Helical" evidence="1">
    <location>
        <begin position="32"/>
        <end position="48"/>
    </location>
</feature>
<proteinExistence type="predicted"/>
<accession>A0ABU6MJF7</accession>
<keyword evidence="3" id="KW-1185">Reference proteome</keyword>
<evidence type="ECO:0000256" key="1">
    <source>
        <dbReference type="SAM" id="Phobius"/>
    </source>
</evidence>
<keyword evidence="1" id="KW-0812">Transmembrane</keyword>
<evidence type="ECO:0000313" key="3">
    <source>
        <dbReference type="Proteomes" id="UP001341444"/>
    </source>
</evidence>
<reference evidence="2 3" key="1">
    <citation type="submission" date="2023-03" db="EMBL/GenBank/DDBJ databases">
        <title>Bacillus Genome Sequencing.</title>
        <authorList>
            <person name="Dunlap C."/>
        </authorList>
    </citation>
    <scope>NUCLEOTIDE SEQUENCE [LARGE SCALE GENOMIC DNA]</scope>
    <source>
        <strain evidence="2 3">B-23453</strain>
    </source>
</reference>
<feature type="transmembrane region" description="Helical" evidence="1">
    <location>
        <begin position="6"/>
        <end position="25"/>
    </location>
</feature>
<gene>
    <name evidence="2" type="ORF">P4T90_17315</name>
</gene>
<sequence length="541" mass="61132">MIPATVLAVIGLIILLPILYFAPLGLAPREKYVIAAAALLFTVLGIAADGVFPFWQTGLILLLLIVLFSYLFEKRSIHYYTSSELAAAAEAADFEDNIFADVKGTEGRILTGAYKQPEVKGDFFIGTIGNVKQEKEIKEIYLQGPAEKQTLEQTKPADMEMQEVKAAEDYNVVIGSGTTDTEMMSELSEMEMLLMDSMDYSSYIDNDRIQALHENNESEELTQYIENNELSSGNSGNTVLGNGETEIEIEEILLEAEVNDLTEIIPEMQMSSIEDSIDLFKAESIQGVHELNSYETHVGQKSELSEIEMLLLNFEEYRDTFKTGGESILPQESEGIPKTLDFNEITEPFTEDESRFHHKDALVYEVLLKETEIIEPLLTEETANLVLDERKESSEVEGMNVLEQKGFPALSNEEFVMLTGAEMGSVKEEEESIPDSKEVSDTIKPSAQIQKDLFSCLVEEVILMKQHLSHDEYEKLLVQYLEPSLSDQHYLTFAQLLIEHYISMKKYSSLAVFLNNIHPRYQTYPVVNAELEHLMKRIENK</sequence>
<dbReference type="Proteomes" id="UP001341444">
    <property type="component" value="Unassembled WGS sequence"/>
</dbReference>
<protein>
    <submittedName>
        <fullName evidence="2">Uncharacterized protein</fullName>
    </submittedName>
</protein>
<evidence type="ECO:0000313" key="2">
    <source>
        <dbReference type="EMBL" id="MED1204807.1"/>
    </source>
</evidence>